<dbReference type="PRINTS" id="PR00237">
    <property type="entry name" value="GPCRRHODOPSN"/>
</dbReference>
<dbReference type="PANTHER" id="PTHR24238:SF47">
    <property type="entry name" value="ECDYSTEROIDS_DOPAMINE RECEPTOR-RELATED"/>
    <property type="match status" value="1"/>
</dbReference>
<dbReference type="SUPFAM" id="SSF81321">
    <property type="entry name" value="Family A G protein-coupled receptor-like"/>
    <property type="match status" value="1"/>
</dbReference>
<reference evidence="11 12" key="1">
    <citation type="journal article" date="2007" name="Science">
        <title>Sea anemone genome reveals ancestral eumetazoan gene repertoire and genomic organization.</title>
        <authorList>
            <person name="Putnam N.H."/>
            <person name="Srivastava M."/>
            <person name="Hellsten U."/>
            <person name="Dirks B."/>
            <person name="Chapman J."/>
            <person name="Salamov A."/>
            <person name="Terry A."/>
            <person name="Shapiro H."/>
            <person name="Lindquist E."/>
            <person name="Kapitonov V.V."/>
            <person name="Jurka J."/>
            <person name="Genikhovich G."/>
            <person name="Grigoriev I.V."/>
            <person name="Lucas S.M."/>
            <person name="Steele R.E."/>
            <person name="Finnerty J.R."/>
            <person name="Technau U."/>
            <person name="Martindale M.Q."/>
            <person name="Rokhsar D.S."/>
        </authorList>
    </citation>
    <scope>NUCLEOTIDE SEQUENCE [LARGE SCALE GENOMIC DNA]</scope>
    <source>
        <strain evidence="12">CH2 X CH6</strain>
    </source>
</reference>
<dbReference type="PROSITE" id="PS00237">
    <property type="entry name" value="G_PROTEIN_RECEP_F1_1"/>
    <property type="match status" value="1"/>
</dbReference>
<dbReference type="PhylomeDB" id="A7S189"/>
<evidence type="ECO:0000256" key="3">
    <source>
        <dbReference type="ARBA" id="ARBA00022989"/>
    </source>
</evidence>
<evidence type="ECO:0000313" key="11">
    <source>
        <dbReference type="EMBL" id="EDO42556.1"/>
    </source>
</evidence>
<gene>
    <name evidence="11" type="ORF">NEMVEDRAFT_v1g100433</name>
</gene>
<feature type="transmembrane region" description="Helical" evidence="9">
    <location>
        <begin position="6"/>
        <end position="25"/>
    </location>
</feature>
<dbReference type="Pfam" id="PF00001">
    <property type="entry name" value="7tm_1"/>
    <property type="match status" value="1"/>
</dbReference>
<dbReference type="Gene3D" id="1.20.1070.10">
    <property type="entry name" value="Rhodopsin 7-helix transmembrane proteins"/>
    <property type="match status" value="1"/>
</dbReference>
<dbReference type="FunCoup" id="A7S189">
    <property type="interactions" value="245"/>
</dbReference>
<feature type="domain" description="G-protein coupled receptors family 1 profile" evidence="10">
    <location>
        <begin position="14"/>
        <end position="266"/>
    </location>
</feature>
<dbReference type="STRING" id="45351.A7S189"/>
<keyword evidence="4 8" id="KW-0297">G-protein coupled receptor</keyword>
<evidence type="ECO:0000256" key="4">
    <source>
        <dbReference type="ARBA" id="ARBA00023040"/>
    </source>
</evidence>
<accession>A7S189</accession>
<feature type="non-terminal residue" evidence="11">
    <location>
        <position position="284"/>
    </location>
</feature>
<organism evidence="11 12">
    <name type="scientific">Nematostella vectensis</name>
    <name type="common">Starlet sea anemone</name>
    <dbReference type="NCBI Taxonomy" id="45351"/>
    <lineage>
        <taxon>Eukaryota</taxon>
        <taxon>Metazoa</taxon>
        <taxon>Cnidaria</taxon>
        <taxon>Anthozoa</taxon>
        <taxon>Hexacorallia</taxon>
        <taxon>Actiniaria</taxon>
        <taxon>Edwardsiidae</taxon>
        <taxon>Nematostella</taxon>
    </lineage>
</organism>
<dbReference type="PROSITE" id="PS50262">
    <property type="entry name" value="G_PROTEIN_RECEP_F1_2"/>
    <property type="match status" value="1"/>
</dbReference>
<keyword evidence="12" id="KW-1185">Reference proteome</keyword>
<comment type="subcellular location">
    <subcellularLocation>
        <location evidence="1">Membrane</location>
        <topology evidence="1">Multi-pass membrane protein</topology>
    </subcellularLocation>
</comment>
<sequence>LCVYLLILLCSASGNTLVILSVVLFRRMKTVPNMFIANLAACDFVTTVSSIPFDLAADELGYWPYGAIMCKLLWPLATFTTVAAVLTLLAISVDRYIALLYPLNIKYRITKRRFYIIMVIVYVVSAWAILPYMIFQEYQPGDGAGTLPQCGEEWPDFSYRKAYTVFLFCLQYGVPLPLMIFIYTKLGMSTDSRTRSLNKRRQQNSKTVKMFLLIVTIFLLFMLPNQILWLLFDFGNSEYLLAHLDLIAFTCRAFTYTNSVLNAAIYGACNGSFRNAFACTLKCK</sequence>
<evidence type="ECO:0000256" key="1">
    <source>
        <dbReference type="ARBA" id="ARBA00004141"/>
    </source>
</evidence>
<feature type="transmembrane region" description="Helical" evidence="9">
    <location>
        <begin position="207"/>
        <end position="232"/>
    </location>
</feature>
<protein>
    <recommendedName>
        <fullName evidence="10">G-protein coupled receptors family 1 profile domain-containing protein</fullName>
    </recommendedName>
</protein>
<feature type="transmembrane region" description="Helical" evidence="9">
    <location>
        <begin position="73"/>
        <end position="93"/>
    </location>
</feature>
<feature type="transmembrane region" description="Helical" evidence="9">
    <location>
        <begin position="34"/>
        <end position="53"/>
    </location>
</feature>
<evidence type="ECO:0000256" key="6">
    <source>
        <dbReference type="ARBA" id="ARBA00023170"/>
    </source>
</evidence>
<dbReference type="InterPro" id="IPR000276">
    <property type="entry name" value="GPCR_Rhodpsn"/>
</dbReference>
<dbReference type="OMA" id="INSCAIN"/>
<dbReference type="PANTHER" id="PTHR24238">
    <property type="entry name" value="G-PROTEIN COUPLED RECEPTOR"/>
    <property type="match status" value="1"/>
</dbReference>
<dbReference type="Proteomes" id="UP000001593">
    <property type="component" value="Unassembled WGS sequence"/>
</dbReference>
<dbReference type="GO" id="GO:0016020">
    <property type="term" value="C:membrane"/>
    <property type="evidence" value="ECO:0007669"/>
    <property type="project" value="UniProtKB-SubCell"/>
</dbReference>
<evidence type="ECO:0000259" key="10">
    <source>
        <dbReference type="PROSITE" id="PS50262"/>
    </source>
</evidence>
<comment type="similarity">
    <text evidence="8">Belongs to the G-protein coupled receptor 1 family.</text>
</comment>
<feature type="transmembrane region" description="Helical" evidence="9">
    <location>
        <begin position="162"/>
        <end position="186"/>
    </location>
</feature>
<keyword evidence="6 8" id="KW-0675">Receptor</keyword>
<keyword evidence="5 9" id="KW-0472">Membrane</keyword>
<dbReference type="SMR" id="A7S189"/>
<dbReference type="HOGENOM" id="CLU_009579_6_0_1"/>
<feature type="non-terminal residue" evidence="11">
    <location>
        <position position="1"/>
    </location>
</feature>
<evidence type="ECO:0000256" key="7">
    <source>
        <dbReference type="ARBA" id="ARBA00023224"/>
    </source>
</evidence>
<keyword evidence="2 8" id="KW-0812">Transmembrane</keyword>
<evidence type="ECO:0000313" key="12">
    <source>
        <dbReference type="Proteomes" id="UP000001593"/>
    </source>
</evidence>
<feature type="transmembrane region" description="Helical" evidence="9">
    <location>
        <begin position="114"/>
        <end position="135"/>
    </location>
</feature>
<dbReference type="InParanoid" id="A7S189"/>
<evidence type="ECO:0000256" key="5">
    <source>
        <dbReference type="ARBA" id="ARBA00023136"/>
    </source>
</evidence>
<evidence type="ECO:0000256" key="8">
    <source>
        <dbReference type="RuleBase" id="RU000688"/>
    </source>
</evidence>
<dbReference type="eggNOG" id="KOG3656">
    <property type="taxonomic scope" value="Eukaryota"/>
</dbReference>
<evidence type="ECO:0000256" key="2">
    <source>
        <dbReference type="ARBA" id="ARBA00022692"/>
    </source>
</evidence>
<dbReference type="EMBL" id="DS469563">
    <property type="protein sequence ID" value="EDO42556.1"/>
    <property type="molecule type" value="Genomic_DNA"/>
</dbReference>
<evidence type="ECO:0000256" key="9">
    <source>
        <dbReference type="SAM" id="Phobius"/>
    </source>
</evidence>
<dbReference type="AlphaFoldDB" id="A7S189"/>
<keyword evidence="3 9" id="KW-1133">Transmembrane helix</keyword>
<dbReference type="GO" id="GO:0004930">
    <property type="term" value="F:G protein-coupled receptor activity"/>
    <property type="evidence" value="ECO:0007669"/>
    <property type="project" value="UniProtKB-KW"/>
</dbReference>
<name>A7S189_NEMVE</name>
<dbReference type="InterPro" id="IPR017452">
    <property type="entry name" value="GPCR_Rhodpsn_7TM"/>
</dbReference>
<keyword evidence="7 8" id="KW-0807">Transducer</keyword>
<dbReference type="CDD" id="cd00637">
    <property type="entry name" value="7tm_classA_rhodopsin-like"/>
    <property type="match status" value="1"/>
</dbReference>
<proteinExistence type="inferred from homology"/>